<dbReference type="AlphaFoldDB" id="A0A2P8E0V9"/>
<gene>
    <name evidence="1" type="ORF">CLV48_108147</name>
</gene>
<evidence type="ECO:0000313" key="1">
    <source>
        <dbReference type="EMBL" id="PSL03037.1"/>
    </source>
</evidence>
<sequence length="155" mass="17981">MKTLRKIIGLSLLISLIFVMDGYGQGRGNGKNGHQKEYKHHQGKYKGKQQQAYRQQGPPPWAPAHGYRAKQHVYFPDYHVFYDARRSGYVYWNNGNWAFSASMPAFIANIDLGNARIQVMSDIPLNARPEIYYDDYFRNYPPRRGSANLNIHIPF</sequence>
<organism evidence="1 2">
    <name type="scientific">Cecembia rubra</name>
    <dbReference type="NCBI Taxonomy" id="1485585"/>
    <lineage>
        <taxon>Bacteria</taxon>
        <taxon>Pseudomonadati</taxon>
        <taxon>Bacteroidota</taxon>
        <taxon>Cytophagia</taxon>
        <taxon>Cytophagales</taxon>
        <taxon>Cyclobacteriaceae</taxon>
        <taxon>Cecembia</taxon>
    </lineage>
</organism>
<reference evidence="1 2" key="1">
    <citation type="submission" date="2018-03" db="EMBL/GenBank/DDBJ databases">
        <title>Genomic Encyclopedia of Archaeal and Bacterial Type Strains, Phase II (KMG-II): from individual species to whole genera.</title>
        <authorList>
            <person name="Goeker M."/>
        </authorList>
    </citation>
    <scope>NUCLEOTIDE SEQUENCE [LARGE SCALE GENOMIC DNA]</scope>
    <source>
        <strain evidence="1 2">DSM 28057</strain>
    </source>
</reference>
<dbReference type="RefSeq" id="WP_106568035.1">
    <property type="nucleotide sequence ID" value="NZ_PYGF01000008.1"/>
</dbReference>
<dbReference type="EMBL" id="PYGF01000008">
    <property type="protein sequence ID" value="PSL03037.1"/>
    <property type="molecule type" value="Genomic_DNA"/>
</dbReference>
<comment type="caution">
    <text evidence="1">The sequence shown here is derived from an EMBL/GenBank/DDBJ whole genome shotgun (WGS) entry which is preliminary data.</text>
</comment>
<dbReference type="Proteomes" id="UP000240708">
    <property type="component" value="Unassembled WGS sequence"/>
</dbReference>
<name>A0A2P8E0V9_9BACT</name>
<evidence type="ECO:0000313" key="2">
    <source>
        <dbReference type="Proteomes" id="UP000240708"/>
    </source>
</evidence>
<protein>
    <submittedName>
        <fullName evidence="1">Uncharacterized protein</fullName>
    </submittedName>
</protein>
<proteinExistence type="predicted"/>
<accession>A0A2P8E0V9</accession>
<dbReference type="OrthoDB" id="1367720at2"/>
<keyword evidence="2" id="KW-1185">Reference proteome</keyword>